<feature type="compositionally biased region" description="Polar residues" evidence="1">
    <location>
        <begin position="111"/>
        <end position="128"/>
    </location>
</feature>
<accession>A0A8S9A3Z4</accession>
<dbReference type="AlphaFoldDB" id="A0A8S9A3Z4"/>
<reference evidence="3 4" key="1">
    <citation type="submission" date="2017-07" db="EMBL/GenBank/DDBJ databases">
        <title>Genome sequence of the Sordaria macrospora wild type strain R19027.</title>
        <authorList>
            <person name="Nowrousian M."/>
            <person name="Teichert I."/>
            <person name="Kueck U."/>
        </authorList>
    </citation>
    <scope>NUCLEOTIDE SEQUENCE [LARGE SCALE GENOMIC DNA]</scope>
    <source>
        <strain evidence="3 4">R19027</strain>
        <tissue evidence="3">Mycelium</tissue>
    </source>
</reference>
<gene>
    <name evidence="3" type="ORF">SMACR_07705</name>
</gene>
<feature type="domain" description="C2H2-type" evidence="2">
    <location>
        <begin position="217"/>
        <end position="238"/>
    </location>
</feature>
<dbReference type="VEuPathDB" id="FungiDB:SMAC_07705"/>
<dbReference type="Proteomes" id="UP000433876">
    <property type="component" value="Unassembled WGS sequence"/>
</dbReference>
<feature type="region of interest" description="Disordered" evidence="1">
    <location>
        <begin position="92"/>
        <end position="205"/>
    </location>
</feature>
<sequence length="240" mass="26091">MRHYQSFAYPATPAPAAYGQRTHAIAGAGYGNAHGSEYLANFASPQFQPSNLMPWDNPFAFGNPLTHNPSHMQSQMGSRGRIDILLNGMPTVTGSGPSQMSSPLEGLFPTGGQSSNNGGSCFSTSENSGPPIHVPPPPEQKRLHIPLPNTGPGSPSPSPSPSYPNRRSIACPVCGHTSTTKRDMQRHIDDRHDDRPEDLSGTGWSLSPEMTCPYAACGGCEFKYRRKDRLKRHEETVHRR</sequence>
<dbReference type="PROSITE" id="PS00028">
    <property type="entry name" value="ZINC_FINGER_C2H2_1"/>
    <property type="match status" value="1"/>
</dbReference>
<proteinExistence type="predicted"/>
<evidence type="ECO:0000313" key="4">
    <source>
        <dbReference type="Proteomes" id="UP000433876"/>
    </source>
</evidence>
<organism evidence="3 4">
    <name type="scientific">Sordaria macrospora</name>
    <dbReference type="NCBI Taxonomy" id="5147"/>
    <lineage>
        <taxon>Eukaryota</taxon>
        <taxon>Fungi</taxon>
        <taxon>Dikarya</taxon>
        <taxon>Ascomycota</taxon>
        <taxon>Pezizomycotina</taxon>
        <taxon>Sordariomycetes</taxon>
        <taxon>Sordariomycetidae</taxon>
        <taxon>Sordariales</taxon>
        <taxon>Sordariaceae</taxon>
        <taxon>Sordaria</taxon>
    </lineage>
</organism>
<feature type="compositionally biased region" description="Polar residues" evidence="1">
    <location>
        <begin position="92"/>
        <end position="102"/>
    </location>
</feature>
<feature type="compositionally biased region" description="Basic and acidic residues" evidence="1">
    <location>
        <begin position="180"/>
        <end position="198"/>
    </location>
</feature>
<evidence type="ECO:0000313" key="3">
    <source>
        <dbReference type="EMBL" id="KAA8634892.1"/>
    </source>
</evidence>
<dbReference type="SMART" id="SM00355">
    <property type="entry name" value="ZnF_C2H2"/>
    <property type="match status" value="2"/>
</dbReference>
<evidence type="ECO:0000259" key="2">
    <source>
        <dbReference type="PROSITE" id="PS00028"/>
    </source>
</evidence>
<protein>
    <recommendedName>
        <fullName evidence="2">C2H2-type domain-containing protein</fullName>
    </recommendedName>
</protein>
<name>A0A8S9A3Z4_SORMA</name>
<comment type="caution">
    <text evidence="3">The sequence shown here is derived from an EMBL/GenBank/DDBJ whole genome shotgun (WGS) entry which is preliminary data.</text>
</comment>
<dbReference type="Gene3D" id="3.30.160.60">
    <property type="entry name" value="Classic Zinc Finger"/>
    <property type="match status" value="1"/>
</dbReference>
<evidence type="ECO:0000256" key="1">
    <source>
        <dbReference type="SAM" id="MobiDB-lite"/>
    </source>
</evidence>
<dbReference type="InterPro" id="IPR013087">
    <property type="entry name" value="Znf_C2H2_type"/>
</dbReference>
<dbReference type="EMBL" id="NMPR01000017">
    <property type="protein sequence ID" value="KAA8634892.1"/>
    <property type="molecule type" value="Genomic_DNA"/>
</dbReference>